<protein>
    <submittedName>
        <fullName evidence="2">Uncharacterized protein</fullName>
    </submittedName>
</protein>
<dbReference type="PANTHER" id="PTHR35043:SF7">
    <property type="entry name" value="TRANSCRIPTION FACTOR DOMAIN-CONTAINING PROTEIN"/>
    <property type="match status" value="1"/>
</dbReference>
<dbReference type="PANTHER" id="PTHR35043">
    <property type="entry name" value="TRANSCRIPTION FACTOR DOMAIN-CONTAINING PROTEIN"/>
    <property type="match status" value="1"/>
</dbReference>
<keyword evidence="1" id="KW-0472">Membrane</keyword>
<evidence type="ECO:0000313" key="2">
    <source>
        <dbReference type="EMBL" id="KDR83302.1"/>
    </source>
</evidence>
<feature type="non-terminal residue" evidence="2">
    <location>
        <position position="358"/>
    </location>
</feature>
<accession>A0A067TLT5</accession>
<evidence type="ECO:0000256" key="1">
    <source>
        <dbReference type="SAM" id="Phobius"/>
    </source>
</evidence>
<gene>
    <name evidence="2" type="ORF">GALMADRAFT_46618</name>
</gene>
<dbReference type="Proteomes" id="UP000027222">
    <property type="component" value="Unassembled WGS sequence"/>
</dbReference>
<feature type="non-terminal residue" evidence="2">
    <location>
        <position position="1"/>
    </location>
</feature>
<evidence type="ECO:0000313" key="3">
    <source>
        <dbReference type="Proteomes" id="UP000027222"/>
    </source>
</evidence>
<feature type="transmembrane region" description="Helical" evidence="1">
    <location>
        <begin position="169"/>
        <end position="188"/>
    </location>
</feature>
<organism evidence="2 3">
    <name type="scientific">Galerina marginata (strain CBS 339.88)</name>
    <dbReference type="NCBI Taxonomy" id="685588"/>
    <lineage>
        <taxon>Eukaryota</taxon>
        <taxon>Fungi</taxon>
        <taxon>Dikarya</taxon>
        <taxon>Basidiomycota</taxon>
        <taxon>Agaricomycotina</taxon>
        <taxon>Agaricomycetes</taxon>
        <taxon>Agaricomycetidae</taxon>
        <taxon>Agaricales</taxon>
        <taxon>Agaricineae</taxon>
        <taxon>Strophariaceae</taxon>
        <taxon>Galerina</taxon>
    </lineage>
</organism>
<dbReference type="EMBL" id="KL142369">
    <property type="protein sequence ID" value="KDR83302.1"/>
    <property type="molecule type" value="Genomic_DNA"/>
</dbReference>
<keyword evidence="3" id="KW-1185">Reference proteome</keyword>
<dbReference type="OrthoDB" id="9451547at2759"/>
<proteinExistence type="predicted"/>
<reference evidence="3" key="1">
    <citation type="journal article" date="2014" name="Proc. Natl. Acad. Sci. U.S.A.">
        <title>Extensive sampling of basidiomycete genomes demonstrates inadequacy of the white-rot/brown-rot paradigm for wood decay fungi.</title>
        <authorList>
            <person name="Riley R."/>
            <person name="Salamov A.A."/>
            <person name="Brown D.W."/>
            <person name="Nagy L.G."/>
            <person name="Floudas D."/>
            <person name="Held B.W."/>
            <person name="Levasseur A."/>
            <person name="Lombard V."/>
            <person name="Morin E."/>
            <person name="Otillar R."/>
            <person name="Lindquist E.A."/>
            <person name="Sun H."/>
            <person name="LaButti K.M."/>
            <person name="Schmutz J."/>
            <person name="Jabbour D."/>
            <person name="Luo H."/>
            <person name="Baker S.E."/>
            <person name="Pisabarro A.G."/>
            <person name="Walton J.D."/>
            <person name="Blanchette R.A."/>
            <person name="Henrissat B."/>
            <person name="Martin F."/>
            <person name="Cullen D."/>
            <person name="Hibbett D.S."/>
            <person name="Grigoriev I.V."/>
        </authorList>
    </citation>
    <scope>NUCLEOTIDE SEQUENCE [LARGE SCALE GENOMIC DNA]</scope>
    <source>
        <strain evidence="3">CBS 339.88</strain>
    </source>
</reference>
<dbReference type="HOGENOM" id="CLU_022883_6_1_1"/>
<name>A0A067TLT5_GALM3</name>
<keyword evidence="1" id="KW-0812">Transmembrane</keyword>
<dbReference type="STRING" id="685588.A0A067TLT5"/>
<sequence>ACVCADTRTKWDILWSCLVTNFACSWVSVHPNIPDALLWNKAFRHLKLLFWSIISPELVIFWAAKQWLGAREPAKEYSEYGWTKTHGYFIQMGGFFFYDGERTVGVLGPVQLRTRLRKNEILMPTITEKEINDRSKGDGLSKAIVLVQMAWFLAQCIARKVEGLDIIELELVTLAFAALNSIMYAFWWNNPLNVQITVPVYLLPPPLPLTETFKTTVERPVSGEVQPGSAEAQNESTEVLAGISGERPEPDEVQPEPAEAHANHPRDIVDKIRFRTKWRMFVITKFASGIASSTIDEGASAVGTFYADNSGSGHFWMVFPVVGVVFGSIHCAGWHFPFISPVEGKVWRACSVAITGIP</sequence>
<dbReference type="AlphaFoldDB" id="A0A067TLT5"/>
<keyword evidence="1" id="KW-1133">Transmembrane helix</keyword>